<proteinExistence type="predicted"/>
<dbReference type="Proteomes" id="UP000198672">
    <property type="component" value="Unassembled WGS sequence"/>
</dbReference>
<dbReference type="EMBL" id="FNOW01000014">
    <property type="protein sequence ID" value="SDX81581.1"/>
    <property type="molecule type" value="Genomic_DNA"/>
</dbReference>
<keyword evidence="2" id="KW-1185">Reference proteome</keyword>
<name>A0A1H3ES61_ALLWA</name>
<dbReference type="AlphaFoldDB" id="A0A1H3ES61"/>
<dbReference type="OrthoDB" id="5794343at2"/>
<sequence length="136" mass="16071">MDIDTDEHIKHREILFHRIHPNPHQARTAAHFLLEADGILHAEPASPLLLHVRYNVLKTTLIEIEAALIELGLHLDTSLFNRLRRALHHYTDETVRANSGCERDERIITQHLFAKRYALIEHGCRDERPEHWRRYL</sequence>
<dbReference type="RefSeq" id="WP_091333146.1">
    <property type="nucleotide sequence ID" value="NZ_FNOW01000014.1"/>
</dbReference>
<reference evidence="2" key="1">
    <citation type="submission" date="2016-10" db="EMBL/GenBank/DDBJ databases">
        <authorList>
            <person name="Varghese N."/>
            <person name="Submissions S."/>
        </authorList>
    </citation>
    <scope>NUCLEOTIDE SEQUENCE [LARGE SCALE GENOMIC DNA]</scope>
    <source>
        <strain evidence="2">DSM 173</strain>
    </source>
</reference>
<protein>
    <submittedName>
        <fullName evidence="1">Uncharacterized protein</fullName>
    </submittedName>
</protein>
<organism evidence="1 2">
    <name type="scientific">Allochromatium warmingii</name>
    <name type="common">Chromatium warmingii</name>
    <dbReference type="NCBI Taxonomy" id="61595"/>
    <lineage>
        <taxon>Bacteria</taxon>
        <taxon>Pseudomonadati</taxon>
        <taxon>Pseudomonadota</taxon>
        <taxon>Gammaproteobacteria</taxon>
        <taxon>Chromatiales</taxon>
        <taxon>Chromatiaceae</taxon>
        <taxon>Allochromatium</taxon>
    </lineage>
</organism>
<gene>
    <name evidence="1" type="ORF">SAMN05421644_11460</name>
</gene>
<accession>A0A1H3ES61</accession>
<dbReference type="STRING" id="61595.SAMN05421644_11460"/>
<evidence type="ECO:0000313" key="2">
    <source>
        <dbReference type="Proteomes" id="UP000198672"/>
    </source>
</evidence>
<evidence type="ECO:0000313" key="1">
    <source>
        <dbReference type="EMBL" id="SDX81581.1"/>
    </source>
</evidence>